<keyword evidence="4 6" id="KW-0067">ATP-binding</keyword>
<dbReference type="EMBL" id="ML986830">
    <property type="protein sequence ID" value="KAF2257866.1"/>
    <property type="molecule type" value="Genomic_DNA"/>
</dbReference>
<gene>
    <name evidence="9" type="ORF">CC78DRAFT_587879</name>
</gene>
<evidence type="ECO:0000256" key="5">
    <source>
        <dbReference type="ARBA" id="ARBA00037982"/>
    </source>
</evidence>
<dbReference type="Pfam" id="PF00069">
    <property type="entry name" value="Pkinase"/>
    <property type="match status" value="1"/>
</dbReference>
<feature type="domain" description="Protein kinase" evidence="8">
    <location>
        <begin position="170"/>
        <end position="451"/>
    </location>
</feature>
<evidence type="ECO:0000313" key="10">
    <source>
        <dbReference type="Proteomes" id="UP000800093"/>
    </source>
</evidence>
<dbReference type="GO" id="GO:0110031">
    <property type="term" value="P:negative regulation of G2/MI transition of meiotic cell cycle"/>
    <property type="evidence" value="ECO:0007669"/>
    <property type="project" value="TreeGrafter"/>
</dbReference>
<keyword evidence="3" id="KW-0418">Kinase</keyword>
<evidence type="ECO:0000256" key="7">
    <source>
        <dbReference type="RuleBase" id="RU000304"/>
    </source>
</evidence>
<dbReference type="SUPFAM" id="SSF56112">
    <property type="entry name" value="Protein kinase-like (PK-like)"/>
    <property type="match status" value="1"/>
</dbReference>
<dbReference type="PROSITE" id="PS00107">
    <property type="entry name" value="PROTEIN_KINASE_ATP"/>
    <property type="match status" value="1"/>
</dbReference>
<evidence type="ECO:0000256" key="6">
    <source>
        <dbReference type="PROSITE-ProRule" id="PRU10141"/>
    </source>
</evidence>
<reference evidence="10" key="1">
    <citation type="journal article" date="2020" name="Stud. Mycol.">
        <title>101 Dothideomycetes genomes: A test case for predicting lifestyles and emergence of pathogens.</title>
        <authorList>
            <person name="Haridas S."/>
            <person name="Albert R."/>
            <person name="Binder M."/>
            <person name="Bloem J."/>
            <person name="LaButti K."/>
            <person name="Salamov A."/>
            <person name="Andreopoulos B."/>
            <person name="Baker S."/>
            <person name="Barry K."/>
            <person name="Bills G."/>
            <person name="Bluhm B."/>
            <person name="Cannon C."/>
            <person name="Castanera R."/>
            <person name="Culley D."/>
            <person name="Daum C."/>
            <person name="Ezra D."/>
            <person name="Gonzalez J."/>
            <person name="Henrissat B."/>
            <person name="Kuo A."/>
            <person name="Liang C."/>
            <person name="Lipzen A."/>
            <person name="Lutzoni F."/>
            <person name="Magnuson J."/>
            <person name="Mondo S."/>
            <person name="Nolan M."/>
            <person name="Ohm R."/>
            <person name="Pangilinan J."/>
            <person name="Park H.-J."/>
            <person name="Ramirez L."/>
            <person name="Alfaro M."/>
            <person name="Sun H."/>
            <person name="Tritt A."/>
            <person name="Yoshinaga Y."/>
            <person name="Zwiers L.-H."/>
            <person name="Turgeon B."/>
            <person name="Goodwin S."/>
            <person name="Spatafora J."/>
            <person name="Crous P."/>
            <person name="Grigoriev I."/>
        </authorList>
    </citation>
    <scope>NUCLEOTIDE SEQUENCE [LARGE SCALE GENOMIC DNA]</scope>
    <source>
        <strain evidence="10">CBS 304.66</strain>
    </source>
</reference>
<sequence>MTPGQQPLLTSSKPIFSQRTEEQVYNEINEYIYQKIKRPVDMDTRSHCWKSAQEIELSAKAGLECSRFSESEILQISDRLGDFEKRWSTVARTYIILHFINHIDMLDNIIEFDFNDYWLPASQGQLPGLLNPAARTEFLRAQHVVLTKVTDLIDGCRNHKHFADHEQIPFEPISLLGFGGFAQVEKVVCKLDGNEYARKRIRRDISFKKTRTSMKSFITELDILKKLDHHHIVKLVGSYTDPSYLVLLMSPVADCNLADYIANDVALLQKKRHVSTFFGCLASAIAYLHRSGIRHKDIKPQNVLVKGDNVLLTDFGLSRISHGTAHSTTDGLTAKSSRYCAPEVANYEPRNSSSDIWSLGCIFVEMVTVLKDCTVKSMWEYFESHGSGGLYYSDNLPASKGWFQALRSMEPKSANDPLLWAEDMLQHERHLRPTAQALVKKIRYQSSYNAFCGSCCLGPSMTDTAITG</sequence>
<keyword evidence="2 6" id="KW-0547">Nucleotide-binding</keyword>
<dbReference type="InterPro" id="IPR017441">
    <property type="entry name" value="Protein_kinase_ATP_BS"/>
</dbReference>
<dbReference type="GO" id="GO:0005737">
    <property type="term" value="C:cytoplasm"/>
    <property type="evidence" value="ECO:0007669"/>
    <property type="project" value="TreeGrafter"/>
</dbReference>
<evidence type="ECO:0000256" key="1">
    <source>
        <dbReference type="ARBA" id="ARBA00022679"/>
    </source>
</evidence>
<dbReference type="AlphaFoldDB" id="A0A9P4JWM5"/>
<dbReference type="Gene3D" id="1.10.510.10">
    <property type="entry name" value="Transferase(Phosphotransferase) domain 1"/>
    <property type="match status" value="1"/>
</dbReference>
<dbReference type="GO" id="GO:0005524">
    <property type="term" value="F:ATP binding"/>
    <property type="evidence" value="ECO:0007669"/>
    <property type="project" value="UniProtKB-UniRule"/>
</dbReference>
<feature type="binding site" evidence="6">
    <location>
        <position position="199"/>
    </location>
    <ligand>
        <name>ATP</name>
        <dbReference type="ChEBI" id="CHEBI:30616"/>
    </ligand>
</feature>
<keyword evidence="1" id="KW-0808">Transferase</keyword>
<dbReference type="SMART" id="SM00220">
    <property type="entry name" value="S_TKc"/>
    <property type="match status" value="1"/>
</dbReference>
<dbReference type="CDD" id="cd00180">
    <property type="entry name" value="PKc"/>
    <property type="match status" value="1"/>
</dbReference>
<dbReference type="OrthoDB" id="4062651at2759"/>
<dbReference type="GO" id="GO:0004674">
    <property type="term" value="F:protein serine/threonine kinase activity"/>
    <property type="evidence" value="ECO:0007669"/>
    <property type="project" value="UniProtKB-KW"/>
</dbReference>
<dbReference type="GO" id="GO:0005634">
    <property type="term" value="C:nucleus"/>
    <property type="evidence" value="ECO:0007669"/>
    <property type="project" value="TreeGrafter"/>
</dbReference>
<comment type="similarity">
    <text evidence="5">Belongs to the protein kinase superfamily. Ser/Thr protein kinase family. GCN2 subfamily.</text>
</comment>
<dbReference type="InterPro" id="IPR008271">
    <property type="entry name" value="Ser/Thr_kinase_AS"/>
</dbReference>
<evidence type="ECO:0000259" key="8">
    <source>
        <dbReference type="PROSITE" id="PS50011"/>
    </source>
</evidence>
<dbReference type="PROSITE" id="PS00108">
    <property type="entry name" value="PROTEIN_KINASE_ST"/>
    <property type="match status" value="1"/>
</dbReference>
<dbReference type="Proteomes" id="UP000800093">
    <property type="component" value="Unassembled WGS sequence"/>
</dbReference>
<name>A0A9P4JWM5_9PLEO</name>
<dbReference type="InterPro" id="IPR000719">
    <property type="entry name" value="Prot_kinase_dom"/>
</dbReference>
<accession>A0A9P4JWM5</accession>
<proteinExistence type="inferred from homology"/>
<dbReference type="PROSITE" id="PS50011">
    <property type="entry name" value="PROTEIN_KINASE_DOM"/>
    <property type="match status" value="1"/>
</dbReference>
<protein>
    <submittedName>
        <fullName evidence="9">Kinase-like protein</fullName>
    </submittedName>
</protein>
<keyword evidence="10" id="KW-1185">Reference proteome</keyword>
<organism evidence="9 10">
    <name type="scientific">Lojkania enalia</name>
    <dbReference type="NCBI Taxonomy" id="147567"/>
    <lineage>
        <taxon>Eukaryota</taxon>
        <taxon>Fungi</taxon>
        <taxon>Dikarya</taxon>
        <taxon>Ascomycota</taxon>
        <taxon>Pezizomycotina</taxon>
        <taxon>Dothideomycetes</taxon>
        <taxon>Pleosporomycetidae</taxon>
        <taxon>Pleosporales</taxon>
        <taxon>Pleosporales incertae sedis</taxon>
        <taxon>Lojkania</taxon>
    </lineage>
</organism>
<comment type="caution">
    <text evidence="9">The sequence shown here is derived from an EMBL/GenBank/DDBJ whole genome shotgun (WGS) entry which is preliminary data.</text>
</comment>
<keyword evidence="7" id="KW-0723">Serine/threonine-protein kinase</keyword>
<dbReference type="InterPro" id="IPR011009">
    <property type="entry name" value="Kinase-like_dom_sf"/>
</dbReference>
<dbReference type="PANTHER" id="PTHR11042">
    <property type="entry name" value="EUKARYOTIC TRANSLATION INITIATION FACTOR 2-ALPHA KINASE EIF2-ALPHA KINASE -RELATED"/>
    <property type="match status" value="1"/>
</dbReference>
<evidence type="ECO:0000256" key="4">
    <source>
        <dbReference type="ARBA" id="ARBA00022840"/>
    </source>
</evidence>
<evidence type="ECO:0000313" key="9">
    <source>
        <dbReference type="EMBL" id="KAF2257866.1"/>
    </source>
</evidence>
<evidence type="ECO:0000256" key="2">
    <source>
        <dbReference type="ARBA" id="ARBA00022741"/>
    </source>
</evidence>
<dbReference type="PANTHER" id="PTHR11042:SF190">
    <property type="entry name" value="MITOSIS INHIBITOR PROTEIN KINASE MIK1"/>
    <property type="match status" value="1"/>
</dbReference>
<dbReference type="InterPro" id="IPR050339">
    <property type="entry name" value="CC_SR_Kinase"/>
</dbReference>
<evidence type="ECO:0000256" key="3">
    <source>
        <dbReference type="ARBA" id="ARBA00022777"/>
    </source>
</evidence>